<feature type="compositionally biased region" description="Basic and acidic residues" evidence="1">
    <location>
        <begin position="254"/>
        <end position="263"/>
    </location>
</feature>
<comment type="caution">
    <text evidence="2">The sequence shown here is derived from an EMBL/GenBank/DDBJ whole genome shotgun (WGS) entry which is preliminary data.</text>
</comment>
<evidence type="ECO:0000256" key="1">
    <source>
        <dbReference type="SAM" id="MobiDB-lite"/>
    </source>
</evidence>
<dbReference type="EMBL" id="CAKOGP040002036">
    <property type="protein sequence ID" value="CAJ1959953.1"/>
    <property type="molecule type" value="Genomic_DNA"/>
</dbReference>
<feature type="region of interest" description="Disordered" evidence="1">
    <location>
        <begin position="205"/>
        <end position="313"/>
    </location>
</feature>
<name>A0AAD2G271_9STRA</name>
<organism evidence="2 3">
    <name type="scientific">Cylindrotheca closterium</name>
    <dbReference type="NCBI Taxonomy" id="2856"/>
    <lineage>
        <taxon>Eukaryota</taxon>
        <taxon>Sar</taxon>
        <taxon>Stramenopiles</taxon>
        <taxon>Ochrophyta</taxon>
        <taxon>Bacillariophyta</taxon>
        <taxon>Bacillariophyceae</taxon>
        <taxon>Bacillariophycidae</taxon>
        <taxon>Bacillariales</taxon>
        <taxon>Bacillariaceae</taxon>
        <taxon>Cylindrotheca</taxon>
    </lineage>
</organism>
<gene>
    <name evidence="2" type="ORF">CYCCA115_LOCUS18370</name>
</gene>
<proteinExistence type="predicted"/>
<sequence length="313" mass="34420">MAITATSTTINSAGVIWSFAAGAAAMEPDDDDLSVCFTPVAQTAQDQTGHQSLQRRRQPPTRRRSSLKITDCSTFSIPQAPPTIDENSESNDNSESLSLYSRKSGSSCSSSGRSSYSSREWAEAPMAPSALLSKMMPSEVKKAEEILSQRQQTTRYSLYKMTRSEVRLQLQSSFCKLDSLNDLPSFQKQQKRDLSSHISAPCFESSKARGLGKSTQKKEAALMSMLRADLQPKPEKSKSKKGSSKRTTKKSKGRAKDDDEKSKISSSMRSSTSSRSKSKKKSKHHDDTSKSSKTNANKKRSKRSSESEAAMAE</sequence>
<dbReference type="AlphaFoldDB" id="A0AAD2G271"/>
<feature type="compositionally biased region" description="Basic residues" evidence="1">
    <location>
        <begin position="238"/>
        <end position="253"/>
    </location>
</feature>
<protein>
    <submittedName>
        <fullName evidence="2">Uncharacterized protein</fullName>
    </submittedName>
</protein>
<feature type="compositionally biased region" description="Low complexity" evidence="1">
    <location>
        <begin position="264"/>
        <end position="275"/>
    </location>
</feature>
<keyword evidence="3" id="KW-1185">Reference proteome</keyword>
<evidence type="ECO:0000313" key="3">
    <source>
        <dbReference type="Proteomes" id="UP001295423"/>
    </source>
</evidence>
<accession>A0AAD2G271</accession>
<reference evidence="2" key="1">
    <citation type="submission" date="2023-08" db="EMBL/GenBank/DDBJ databases">
        <authorList>
            <person name="Audoor S."/>
            <person name="Bilcke G."/>
        </authorList>
    </citation>
    <scope>NUCLEOTIDE SEQUENCE</scope>
</reference>
<feature type="compositionally biased region" description="Basic residues" evidence="1">
    <location>
        <begin position="53"/>
        <end position="66"/>
    </location>
</feature>
<evidence type="ECO:0000313" key="2">
    <source>
        <dbReference type="EMBL" id="CAJ1959953.1"/>
    </source>
</evidence>
<dbReference type="Proteomes" id="UP001295423">
    <property type="component" value="Unassembled WGS sequence"/>
</dbReference>
<feature type="region of interest" description="Disordered" evidence="1">
    <location>
        <begin position="42"/>
        <end position="121"/>
    </location>
</feature>
<feature type="compositionally biased region" description="Low complexity" evidence="1">
    <location>
        <begin position="90"/>
        <end position="119"/>
    </location>
</feature>